<name>A0A939LW33_9MICO</name>
<protein>
    <submittedName>
        <fullName evidence="1">Uncharacterized protein</fullName>
    </submittedName>
</protein>
<sequence length="277" mass="29912">MELYSWAELGGVRLHGAPAGPDPFSGLMLSRLIGWRGLPGARGESDAIPDGNGDYAREVVLREGRSMELRGAAIGATAYDAALMLDELEAAIGGRTVELRVCDSTGEWTRMVEVEMATPAEAWNRPRVPFALDLIAPDPIRYRDPVALGPVGLPVREGGLRLPKAFPWNFGTSIQPSVLIVNEGTAPVFPVVRVVGAASALVVHGGPRRVEVGSFSGELVIDNRDRRVWLNGADVTRYAVRRDWHEIPAGGTAEFFFVASGPSPDLVMTVEYQIGVW</sequence>
<dbReference type="Proteomes" id="UP000664398">
    <property type="component" value="Unassembled WGS sequence"/>
</dbReference>
<dbReference type="AlphaFoldDB" id="A0A939LW33"/>
<proteinExistence type="predicted"/>
<reference evidence="1" key="1">
    <citation type="submission" date="2021-03" db="EMBL/GenBank/DDBJ databases">
        <title>Leucobacter chromiisoli sp. nov., isolated from chromium-containing soil of chemical plant.</title>
        <authorList>
            <person name="Xu Z."/>
        </authorList>
    </citation>
    <scope>NUCLEOTIDE SEQUENCE</scope>
    <source>
        <strain evidence="1">A2</strain>
    </source>
</reference>
<accession>A0A939LW33</accession>
<evidence type="ECO:0000313" key="1">
    <source>
        <dbReference type="EMBL" id="MBO1805834.1"/>
    </source>
</evidence>
<dbReference type="EMBL" id="JAGDYL010000019">
    <property type="protein sequence ID" value="MBO1805834.1"/>
    <property type="molecule type" value="Genomic_DNA"/>
</dbReference>
<evidence type="ECO:0000313" key="2">
    <source>
        <dbReference type="Proteomes" id="UP000664398"/>
    </source>
</evidence>
<comment type="caution">
    <text evidence="1">The sequence shown here is derived from an EMBL/GenBank/DDBJ whole genome shotgun (WGS) entry which is preliminary data.</text>
</comment>
<gene>
    <name evidence="1" type="ORF">J4H91_10990</name>
</gene>
<organism evidence="1 2">
    <name type="scientific">Leucobacter ruminantium</name>
    <dbReference type="NCBI Taxonomy" id="1289170"/>
    <lineage>
        <taxon>Bacteria</taxon>
        <taxon>Bacillati</taxon>
        <taxon>Actinomycetota</taxon>
        <taxon>Actinomycetes</taxon>
        <taxon>Micrococcales</taxon>
        <taxon>Microbacteriaceae</taxon>
        <taxon>Leucobacter</taxon>
    </lineage>
</organism>
<keyword evidence="2" id="KW-1185">Reference proteome</keyword>
<dbReference type="RefSeq" id="WP_208046304.1">
    <property type="nucleotide sequence ID" value="NZ_JAGDYL010000019.1"/>
</dbReference>